<protein>
    <recommendedName>
        <fullName evidence="1">DUF218 domain-containing protein</fullName>
    </recommendedName>
</protein>
<evidence type="ECO:0000313" key="2">
    <source>
        <dbReference type="EMBL" id="KKQ46122.1"/>
    </source>
</evidence>
<evidence type="ECO:0000259" key="1">
    <source>
        <dbReference type="Pfam" id="PF02698"/>
    </source>
</evidence>
<organism evidence="2 3">
    <name type="scientific">Candidatus Woesebacteria bacterium GW2011_GWA1_37_8</name>
    <dbReference type="NCBI Taxonomy" id="1618546"/>
    <lineage>
        <taxon>Bacteria</taxon>
        <taxon>Candidatus Woeseibacteriota</taxon>
    </lineage>
</organism>
<gene>
    <name evidence="2" type="ORF">US62_C0005G0045</name>
</gene>
<proteinExistence type="predicted"/>
<reference evidence="2 3" key="1">
    <citation type="journal article" date="2015" name="Nature">
        <title>rRNA introns, odd ribosomes, and small enigmatic genomes across a large radiation of phyla.</title>
        <authorList>
            <person name="Brown C.T."/>
            <person name="Hug L.A."/>
            <person name="Thomas B.C."/>
            <person name="Sharon I."/>
            <person name="Castelle C.J."/>
            <person name="Singh A."/>
            <person name="Wilkins M.J."/>
            <person name="Williams K.H."/>
            <person name="Banfield J.F."/>
        </authorList>
    </citation>
    <scope>NUCLEOTIDE SEQUENCE [LARGE SCALE GENOMIC DNA]</scope>
</reference>
<dbReference type="EMBL" id="LBTR01000005">
    <property type="protein sequence ID" value="KKQ46122.1"/>
    <property type="molecule type" value="Genomic_DNA"/>
</dbReference>
<evidence type="ECO:0000313" key="3">
    <source>
        <dbReference type="Proteomes" id="UP000034603"/>
    </source>
</evidence>
<dbReference type="Pfam" id="PF02698">
    <property type="entry name" value="DUF218"/>
    <property type="match status" value="1"/>
</dbReference>
<sequence length="269" mass="29752">METEDLKVIENPILKAAKEYSVKEPNEYLKKFENMQMVRVLAGGSVEVSESEDKIAYGSPGYLGLEHGMAGGGIMRVAAATVISKSNSDLQVVVGGKYPKDEKKAPAEVIAAELQYAGVERNNIISDPNTLDTISEIIGLIKVAQLSDCTDVGVLTNEYHIPRIDAIINNLEWLIFDDERDPDFLEGMEKLRRGKININLIPAEDVIKNSLPAIYDSEIMPAIESVEMQRRIESEKHGVGDLKSGRYSRLIRGGLRVVLNRPEVDIVQS</sequence>
<dbReference type="Proteomes" id="UP000034603">
    <property type="component" value="Unassembled WGS sequence"/>
</dbReference>
<dbReference type="InterPro" id="IPR003848">
    <property type="entry name" value="DUF218"/>
</dbReference>
<feature type="domain" description="DUF218" evidence="1">
    <location>
        <begin position="75"/>
        <end position="173"/>
    </location>
</feature>
<comment type="caution">
    <text evidence="2">The sequence shown here is derived from an EMBL/GenBank/DDBJ whole genome shotgun (WGS) entry which is preliminary data.</text>
</comment>
<accession>A0A0G0HV56</accession>
<dbReference type="AlphaFoldDB" id="A0A0G0HV56"/>
<name>A0A0G0HV56_9BACT</name>